<dbReference type="Proteomes" id="UP000014977">
    <property type="component" value="Unassembled WGS sequence"/>
</dbReference>
<dbReference type="RefSeq" id="WP_020877520.1">
    <property type="nucleotide sequence ID" value="NZ_ATHJ01000092.1"/>
</dbReference>
<dbReference type="EMBL" id="ATHJ01000092">
    <property type="protein sequence ID" value="EPR39107.1"/>
    <property type="molecule type" value="Genomic_DNA"/>
</dbReference>
<protein>
    <submittedName>
        <fullName evidence="1">Uncharacterized protein</fullName>
    </submittedName>
</protein>
<dbReference type="OrthoDB" id="9778850at2"/>
<gene>
    <name evidence="1" type="ORF">dsmv_2763</name>
</gene>
<comment type="caution">
    <text evidence="1">The sequence shown here is derived from an EMBL/GenBank/DDBJ whole genome shotgun (WGS) entry which is preliminary data.</text>
</comment>
<evidence type="ECO:0000313" key="2">
    <source>
        <dbReference type="Proteomes" id="UP000014977"/>
    </source>
</evidence>
<proteinExistence type="predicted"/>
<dbReference type="AlphaFoldDB" id="S7TPF0"/>
<accession>S7TPF0</accession>
<reference evidence="1 2" key="1">
    <citation type="journal article" date="2013" name="Genome Announc.">
        <title>Draft genome sequences for three mercury-methylating, sulfate-reducing bacteria.</title>
        <authorList>
            <person name="Brown S.D."/>
            <person name="Hurt R.A.Jr."/>
            <person name="Gilmour C.C."/>
            <person name="Elias D.A."/>
        </authorList>
    </citation>
    <scope>NUCLEOTIDE SEQUENCE [LARGE SCALE GENOMIC DNA]</scope>
    <source>
        <strain evidence="1 2">DSM 2059</strain>
    </source>
</reference>
<keyword evidence="2" id="KW-1185">Reference proteome</keyword>
<sequence length="56" mass="6271">MAAIALVYVNTLKSPFLLDDYSNIVDNPTIEIEDFSWNSLAHVWNGPIIPKILKVA</sequence>
<name>S7TPF0_DESML</name>
<evidence type="ECO:0000313" key="1">
    <source>
        <dbReference type="EMBL" id="EPR39107.1"/>
    </source>
</evidence>
<organism evidence="1 2">
    <name type="scientific">Desulfococcus multivorans DSM 2059</name>
    <dbReference type="NCBI Taxonomy" id="1121405"/>
    <lineage>
        <taxon>Bacteria</taxon>
        <taxon>Pseudomonadati</taxon>
        <taxon>Thermodesulfobacteriota</taxon>
        <taxon>Desulfobacteria</taxon>
        <taxon>Desulfobacterales</taxon>
        <taxon>Desulfococcaceae</taxon>
        <taxon>Desulfococcus</taxon>
    </lineage>
</organism>